<evidence type="ECO:0000256" key="1">
    <source>
        <dbReference type="SAM" id="Coils"/>
    </source>
</evidence>
<gene>
    <name evidence="2" type="ORF">A2782_01900</name>
</gene>
<dbReference type="STRING" id="1797513.A2782_01900"/>
<accession>A0A1G1V1R1</accession>
<comment type="caution">
    <text evidence="2">The sequence shown here is derived from an EMBL/GenBank/DDBJ whole genome shotgun (WGS) entry which is preliminary data.</text>
</comment>
<dbReference type="Proteomes" id="UP000177967">
    <property type="component" value="Unassembled WGS sequence"/>
</dbReference>
<protein>
    <submittedName>
        <fullName evidence="2">Uncharacterized protein</fullName>
    </submittedName>
</protein>
<dbReference type="AlphaFoldDB" id="A0A1G1V1R1"/>
<sequence length="98" mass="11155">MTYEEALGKLEDAKVALSQAAERLQTARRGALSGAYNPRELGEALTAYRQIKRLCQVLRAKVEKLEATREQAQTPPFEPTPHMRFIRWLAQAGRLSDW</sequence>
<name>A0A1G1V1R1_9BACT</name>
<proteinExistence type="predicted"/>
<reference evidence="2 3" key="1">
    <citation type="journal article" date="2016" name="Nat. Commun.">
        <title>Thousands of microbial genomes shed light on interconnected biogeochemical processes in an aquifer system.</title>
        <authorList>
            <person name="Anantharaman K."/>
            <person name="Brown C.T."/>
            <person name="Hug L.A."/>
            <person name="Sharon I."/>
            <person name="Castelle C.J."/>
            <person name="Probst A.J."/>
            <person name="Thomas B.C."/>
            <person name="Singh A."/>
            <person name="Wilkins M.J."/>
            <person name="Karaoz U."/>
            <person name="Brodie E.L."/>
            <person name="Williams K.H."/>
            <person name="Hubbard S.S."/>
            <person name="Banfield J.F."/>
        </authorList>
    </citation>
    <scope>NUCLEOTIDE SEQUENCE [LARGE SCALE GENOMIC DNA]</scope>
</reference>
<feature type="coiled-coil region" evidence="1">
    <location>
        <begin position="3"/>
        <end position="68"/>
    </location>
</feature>
<organism evidence="2 3">
    <name type="scientific">Candidatus Blackburnbacteria bacterium RIFCSPHIGHO2_01_FULL_43_15b</name>
    <dbReference type="NCBI Taxonomy" id="1797513"/>
    <lineage>
        <taxon>Bacteria</taxon>
        <taxon>Candidatus Blackburniibacteriota</taxon>
    </lineage>
</organism>
<evidence type="ECO:0000313" key="2">
    <source>
        <dbReference type="EMBL" id="OGY09251.1"/>
    </source>
</evidence>
<dbReference type="EMBL" id="MHBW01000013">
    <property type="protein sequence ID" value="OGY09251.1"/>
    <property type="molecule type" value="Genomic_DNA"/>
</dbReference>
<keyword evidence="1" id="KW-0175">Coiled coil</keyword>
<evidence type="ECO:0000313" key="3">
    <source>
        <dbReference type="Proteomes" id="UP000177967"/>
    </source>
</evidence>